<dbReference type="PANTHER" id="PTHR39327:SF1">
    <property type="entry name" value="BLR5470 PROTEIN"/>
    <property type="match status" value="1"/>
</dbReference>
<keyword evidence="1" id="KW-0732">Signal</keyword>
<dbReference type="Pfam" id="PF06035">
    <property type="entry name" value="Peptidase_C93"/>
    <property type="match status" value="1"/>
</dbReference>
<reference evidence="2 3" key="1">
    <citation type="submission" date="2018-07" db="EMBL/GenBank/DDBJ databases">
        <title>Genome sequence of Nitratireductor thuwali#1536.</title>
        <authorList>
            <person name="Michoud G."/>
            <person name="Merlino G."/>
            <person name="Sefrji F.O."/>
            <person name="Daffonchio D."/>
        </authorList>
    </citation>
    <scope>NUCLEOTIDE SEQUENCE [LARGE SCALE GENOMIC DNA]</scope>
    <source>
        <strain evidence="3">Nit1536</strain>
    </source>
</reference>
<dbReference type="Gene3D" id="3.10.620.30">
    <property type="match status" value="1"/>
</dbReference>
<evidence type="ECO:0000313" key="3">
    <source>
        <dbReference type="Proteomes" id="UP001342418"/>
    </source>
</evidence>
<name>A0ABY5MK12_9HYPH</name>
<gene>
    <name evidence="2" type="ORF">NTH_02815</name>
</gene>
<dbReference type="Proteomes" id="UP001342418">
    <property type="component" value="Chromosome"/>
</dbReference>
<evidence type="ECO:0000256" key="1">
    <source>
        <dbReference type="SAM" id="SignalP"/>
    </source>
</evidence>
<proteinExistence type="predicted"/>
<accession>A0ABY5MK12</accession>
<sequence>MIRFIWVMMAAAGLWGCSQSAPIASTAAIGTMQETAPIGTHMVLRGHAFPPPAFFPFCSREPQLCNTVGTVKAVELTPARTAELKAVTVSVNRAVKEMSDLESTGKADDWRLPKRVGDCEDFAIRKKQELLKRGWPASSLLLTVATRGGEGHVVLTVRTDRGDFVLDNMTDAVRDWSKSPYRYFARQSQSVPGKWERIGTISKPAATS</sequence>
<evidence type="ECO:0000313" key="2">
    <source>
        <dbReference type="EMBL" id="UUP18335.1"/>
    </source>
</evidence>
<protein>
    <recommendedName>
        <fullName evidence="4">Transglutaminase</fullName>
    </recommendedName>
</protein>
<evidence type="ECO:0008006" key="4">
    <source>
        <dbReference type="Google" id="ProtNLM"/>
    </source>
</evidence>
<dbReference type="InterPro" id="IPR010319">
    <property type="entry name" value="Transglutaminase-like_Cys_pept"/>
</dbReference>
<keyword evidence="3" id="KW-1185">Reference proteome</keyword>
<feature type="chain" id="PRO_5045779127" description="Transglutaminase" evidence="1">
    <location>
        <begin position="21"/>
        <end position="208"/>
    </location>
</feature>
<dbReference type="EMBL" id="CP030941">
    <property type="protein sequence ID" value="UUP18335.1"/>
    <property type="molecule type" value="Genomic_DNA"/>
</dbReference>
<dbReference type="PANTHER" id="PTHR39327">
    <property type="match status" value="1"/>
</dbReference>
<feature type="signal peptide" evidence="1">
    <location>
        <begin position="1"/>
        <end position="20"/>
    </location>
</feature>
<organism evidence="2 3">
    <name type="scientific">Nitratireductor thuwali</name>
    <dbReference type="NCBI Taxonomy" id="2267699"/>
    <lineage>
        <taxon>Bacteria</taxon>
        <taxon>Pseudomonadati</taxon>
        <taxon>Pseudomonadota</taxon>
        <taxon>Alphaproteobacteria</taxon>
        <taxon>Hyphomicrobiales</taxon>
        <taxon>Phyllobacteriaceae</taxon>
        <taxon>Nitratireductor</taxon>
    </lineage>
</organism>